<feature type="region of interest" description="Disordered" evidence="1">
    <location>
        <begin position="1"/>
        <end position="25"/>
    </location>
</feature>
<evidence type="ECO:0000256" key="1">
    <source>
        <dbReference type="SAM" id="MobiDB-lite"/>
    </source>
</evidence>
<keyword evidence="3" id="KW-1185">Reference proteome</keyword>
<dbReference type="STRING" id="1266370.NITGR_90082"/>
<accession>M1Z1Q9</accession>
<evidence type="ECO:0000313" key="3">
    <source>
        <dbReference type="Proteomes" id="UP000011704"/>
    </source>
</evidence>
<comment type="caution">
    <text evidence="2">The sequence shown here is derived from an EMBL/GenBank/DDBJ whole genome shotgun (WGS) entry which is preliminary data.</text>
</comment>
<organism evidence="2 3">
    <name type="scientific">Nitrospina gracilis (strain 3/211)</name>
    <dbReference type="NCBI Taxonomy" id="1266370"/>
    <lineage>
        <taxon>Bacteria</taxon>
        <taxon>Pseudomonadati</taxon>
        <taxon>Nitrospinota/Tectimicrobiota group</taxon>
        <taxon>Nitrospinota</taxon>
        <taxon>Nitrospinia</taxon>
        <taxon>Nitrospinales</taxon>
        <taxon>Nitrospinaceae</taxon>
        <taxon>Nitrospina</taxon>
    </lineage>
</organism>
<reference evidence="2 3" key="1">
    <citation type="journal article" date="2013" name="Front. Microbiol.">
        <title>The genome of Nitrospina gracilis illuminates the metabolism and evolution of the major marine nitrite oxidizer.</title>
        <authorList>
            <person name="Luecker S."/>
            <person name="Nowka B."/>
            <person name="Rattei T."/>
            <person name="Spieck E."/>
            <person name="and Daims H."/>
        </authorList>
    </citation>
    <scope>NUCLEOTIDE SEQUENCE [LARGE SCALE GENOMIC DNA]</scope>
    <source>
        <strain evidence="2 3">3/211</strain>
    </source>
</reference>
<proteinExistence type="predicted"/>
<dbReference type="HOGENOM" id="CLU_3419053_0_0_0"/>
<sequence length="25" mass="2838">MFKKNAKRLEKTLDNLTDGESPSSK</sequence>
<dbReference type="AlphaFoldDB" id="M1Z1Q9"/>
<dbReference type="Proteomes" id="UP000011704">
    <property type="component" value="Unassembled WGS sequence"/>
</dbReference>
<gene>
    <name evidence="2" type="ORF">NITGR_90082</name>
</gene>
<name>M1Z1Q9_NITG3</name>
<dbReference type="EMBL" id="CAQJ01000099">
    <property type="protein sequence ID" value="CCQ91943.1"/>
    <property type="molecule type" value="Genomic_DNA"/>
</dbReference>
<dbReference type="InParanoid" id="M1Z1Q9"/>
<feature type="compositionally biased region" description="Polar residues" evidence="1">
    <location>
        <begin position="14"/>
        <end position="25"/>
    </location>
</feature>
<protein>
    <submittedName>
        <fullName evidence="2">Uncharacterized protein</fullName>
    </submittedName>
</protein>
<evidence type="ECO:0000313" key="2">
    <source>
        <dbReference type="EMBL" id="CCQ91943.1"/>
    </source>
</evidence>